<feature type="chain" id="PRO_5012495322" description="YHYH domain-containing protein" evidence="1">
    <location>
        <begin position="23"/>
        <end position="44"/>
    </location>
</feature>
<evidence type="ECO:0000313" key="2">
    <source>
        <dbReference type="EMBL" id="PCK77880.1"/>
    </source>
</evidence>
<dbReference type="NCBIfam" id="NF033223">
    <property type="entry name" value="YHYH_alt"/>
    <property type="match status" value="1"/>
</dbReference>
<proteinExistence type="predicted"/>
<feature type="signal peptide" evidence="1">
    <location>
        <begin position="1"/>
        <end position="22"/>
    </location>
</feature>
<reference evidence="2 3" key="1">
    <citation type="submission" date="2017-09" db="EMBL/GenBank/DDBJ databases">
        <title>Comparative genomics of rhizobia isolated from Phaseolus vulgaris in China.</title>
        <authorList>
            <person name="Tong W."/>
        </authorList>
    </citation>
    <scope>NUCLEOTIDE SEQUENCE [LARGE SCALE GENOMIC DNA]</scope>
    <source>
        <strain evidence="2 3">L101</strain>
    </source>
</reference>
<keyword evidence="3" id="KW-1185">Reference proteome</keyword>
<evidence type="ECO:0000313" key="3">
    <source>
        <dbReference type="Proteomes" id="UP000218807"/>
    </source>
</evidence>
<gene>
    <name evidence="2" type="ORF">CPT34_27840</name>
</gene>
<dbReference type="InterPro" id="IPR047773">
    <property type="entry name" value="YHYH_dom_bact"/>
</dbReference>
<organism evidence="2 3">
    <name type="scientific">Rhizobium sophoriradicis</name>
    <dbReference type="NCBI Taxonomy" id="1535245"/>
    <lineage>
        <taxon>Bacteria</taxon>
        <taxon>Pseudomonadati</taxon>
        <taxon>Pseudomonadota</taxon>
        <taxon>Alphaproteobacteria</taxon>
        <taxon>Hyphomicrobiales</taxon>
        <taxon>Rhizobiaceae</taxon>
        <taxon>Rhizobium/Agrobacterium group</taxon>
        <taxon>Rhizobium</taxon>
    </lineage>
</organism>
<evidence type="ECO:0000256" key="1">
    <source>
        <dbReference type="SAM" id="SignalP"/>
    </source>
</evidence>
<protein>
    <recommendedName>
        <fullName evidence="4">YHYH domain-containing protein</fullName>
    </recommendedName>
</protein>
<comment type="caution">
    <text evidence="2">The sequence shown here is derived from an EMBL/GenBank/DDBJ whole genome shotgun (WGS) entry which is preliminary data.</text>
</comment>
<accession>A0A2A5KLF1</accession>
<dbReference type="Proteomes" id="UP000218807">
    <property type="component" value="Unassembled WGS sequence"/>
</dbReference>
<name>A0A2A5KLF1_9HYPH</name>
<dbReference type="RefSeq" id="WP_096764626.1">
    <property type="nucleotide sequence ID" value="NZ_NXDM01000035.1"/>
</dbReference>
<dbReference type="EMBL" id="NXDM01000035">
    <property type="protein sequence ID" value="PCK77880.1"/>
    <property type="molecule type" value="Genomic_DNA"/>
</dbReference>
<keyword evidence="1" id="KW-0732">Signal</keyword>
<sequence length="44" mass="4635">MNVFRIALAATVLALSAVSAFAHGGGLDRNGCHTNHKTGDYHCH</sequence>
<evidence type="ECO:0008006" key="4">
    <source>
        <dbReference type="Google" id="ProtNLM"/>
    </source>
</evidence>
<dbReference type="AlphaFoldDB" id="A0A2A5KLF1"/>